<name>L7RDA6_9VIRU</name>
<dbReference type="EMBL" id="JX962719">
    <property type="protein sequence ID" value="AGC02342.1"/>
    <property type="molecule type" value="Genomic_DNA"/>
</dbReference>
<reference evidence="1 2" key="1">
    <citation type="journal article" date="2012" name="Genome Biol. Evol.">
        <title>Related Giant Viruses in Distant Locations and Different Habitats: Acanthamoeba polyphaga moumouvirus Represents a Third Lineage of the Mimiviridae That Is Close to the Megavirus Lineage.</title>
        <authorList>
            <person name="Yoosuf N."/>
            <person name="Yutin N."/>
            <person name="Colson P."/>
            <person name="Shabalina S.A."/>
            <person name="Pagnier I."/>
            <person name="Robert C."/>
            <person name="Azza S."/>
            <person name="Klose T."/>
            <person name="Wong J."/>
            <person name="Rossmann M.G."/>
            <person name="La Scola B."/>
            <person name="Raoult D."/>
            <person name="Koonin E.V."/>
        </authorList>
    </citation>
    <scope>NUCLEOTIDE SEQUENCE [LARGE SCALE GENOMIC DNA]</scope>
    <source>
        <strain evidence="1 2">M10A</strain>
    </source>
</reference>
<gene>
    <name evidence="1" type="ORF">Moumou_00825</name>
</gene>
<sequence>METTGSGTEYLNRIIDMLSYYEYIPILIYPFINDVKIIYDRSIQRGLIEGRFLRCDTPFGLASQMSTSLSNYPKIREILDKYNNYLVYQYDSNFPFDVVEQLKNFNFSNLNNYSLQLKYRTQEKNSNGNIVTNTIDTISRDYGKLTTLSLECN</sequence>
<evidence type="ECO:0000313" key="1">
    <source>
        <dbReference type="EMBL" id="AGC02342.1"/>
    </source>
</evidence>
<dbReference type="KEGG" id="vg:14445906"/>
<proteinExistence type="predicted"/>
<dbReference type="GeneID" id="14445906"/>
<dbReference type="RefSeq" id="YP_007354778.1">
    <property type="nucleotide sequence ID" value="NC_020104.1"/>
</dbReference>
<dbReference type="Proteomes" id="UP000201640">
    <property type="component" value="Segment"/>
</dbReference>
<accession>L7RDA6</accession>
<evidence type="ECO:0000313" key="2">
    <source>
        <dbReference type="Proteomes" id="UP000201640"/>
    </source>
</evidence>
<organism evidence="1 2">
    <name type="scientific">Acanthamoeba polyphaga moumouvirus</name>
    <dbReference type="NCBI Taxonomy" id="1269028"/>
    <lineage>
        <taxon>Viruses</taxon>
        <taxon>Varidnaviria</taxon>
        <taxon>Bamfordvirae</taxon>
        <taxon>Nucleocytoviricota</taxon>
        <taxon>Megaviricetes</taxon>
        <taxon>Imitervirales</taxon>
        <taxon>Mimiviridae</taxon>
        <taxon>Megamimivirinae</taxon>
        <taxon>Moumouvirus</taxon>
    </lineage>
</organism>
<protein>
    <submittedName>
        <fullName evidence="1">Uncharacterized protein</fullName>
    </submittedName>
</protein>
<keyword evidence="2" id="KW-1185">Reference proteome</keyword>